<dbReference type="OrthoDB" id="2589563at2759"/>
<gene>
    <name evidence="3" type="ORF">GOMPHAMPRED_001091</name>
</gene>
<dbReference type="EMBL" id="CAJPDQ010000011">
    <property type="protein sequence ID" value="CAF9916736.1"/>
    <property type="molecule type" value="Genomic_DNA"/>
</dbReference>
<dbReference type="PANTHER" id="PTHR36819">
    <property type="entry name" value="REGULATOR OF PHOSPHOLIPASE D SRF1"/>
    <property type="match status" value="1"/>
</dbReference>
<keyword evidence="2" id="KW-1133">Transmembrane helix</keyword>
<evidence type="ECO:0000313" key="3">
    <source>
        <dbReference type="EMBL" id="CAF9916736.1"/>
    </source>
</evidence>
<comment type="caution">
    <text evidence="3">The sequence shown here is derived from an EMBL/GenBank/DDBJ whole genome shotgun (WGS) entry which is preliminary data.</text>
</comment>
<dbReference type="AlphaFoldDB" id="A0A8H3F018"/>
<feature type="transmembrane region" description="Helical" evidence="2">
    <location>
        <begin position="239"/>
        <end position="263"/>
    </location>
</feature>
<keyword evidence="2" id="KW-0812">Transmembrane</keyword>
<feature type="transmembrane region" description="Helical" evidence="2">
    <location>
        <begin position="369"/>
        <end position="393"/>
    </location>
</feature>
<dbReference type="Proteomes" id="UP000664169">
    <property type="component" value="Unassembled WGS sequence"/>
</dbReference>
<feature type="region of interest" description="Disordered" evidence="1">
    <location>
        <begin position="1"/>
        <end position="115"/>
    </location>
</feature>
<protein>
    <recommendedName>
        <fullName evidence="5">Regulator of phospholipase D SRF1</fullName>
    </recommendedName>
</protein>
<organism evidence="3 4">
    <name type="scientific">Gomphillus americanus</name>
    <dbReference type="NCBI Taxonomy" id="1940652"/>
    <lineage>
        <taxon>Eukaryota</taxon>
        <taxon>Fungi</taxon>
        <taxon>Dikarya</taxon>
        <taxon>Ascomycota</taxon>
        <taxon>Pezizomycotina</taxon>
        <taxon>Lecanoromycetes</taxon>
        <taxon>OSLEUM clade</taxon>
        <taxon>Ostropomycetidae</taxon>
        <taxon>Ostropales</taxon>
        <taxon>Graphidaceae</taxon>
        <taxon>Gomphilloideae</taxon>
        <taxon>Gomphillus</taxon>
    </lineage>
</organism>
<evidence type="ECO:0000256" key="1">
    <source>
        <dbReference type="SAM" id="MobiDB-lite"/>
    </source>
</evidence>
<keyword evidence="4" id="KW-1185">Reference proteome</keyword>
<reference evidence="3" key="1">
    <citation type="submission" date="2021-03" db="EMBL/GenBank/DDBJ databases">
        <authorList>
            <person name="Tagirdzhanova G."/>
        </authorList>
    </citation>
    <scope>NUCLEOTIDE SEQUENCE</scope>
</reference>
<dbReference type="PANTHER" id="PTHR36819:SF1">
    <property type="entry name" value="REGULATOR OF PHOSPHOLIPASE D SRF1"/>
    <property type="match status" value="1"/>
</dbReference>
<evidence type="ECO:0008006" key="5">
    <source>
        <dbReference type="Google" id="ProtNLM"/>
    </source>
</evidence>
<dbReference type="InterPro" id="IPR037737">
    <property type="entry name" value="Srf1"/>
</dbReference>
<evidence type="ECO:0000256" key="2">
    <source>
        <dbReference type="SAM" id="Phobius"/>
    </source>
</evidence>
<name>A0A8H3F018_9LECA</name>
<feature type="transmembrane region" description="Helical" evidence="2">
    <location>
        <begin position="283"/>
        <end position="301"/>
    </location>
</feature>
<feature type="compositionally biased region" description="Acidic residues" evidence="1">
    <location>
        <begin position="89"/>
        <end position="98"/>
    </location>
</feature>
<dbReference type="GO" id="GO:0000324">
    <property type="term" value="C:fungal-type vacuole"/>
    <property type="evidence" value="ECO:0007669"/>
    <property type="project" value="TreeGrafter"/>
</dbReference>
<accession>A0A8H3F018</accession>
<dbReference type="GO" id="GO:0071944">
    <property type="term" value="C:cell periphery"/>
    <property type="evidence" value="ECO:0007669"/>
    <property type="project" value="TreeGrafter"/>
</dbReference>
<feature type="compositionally biased region" description="Polar residues" evidence="1">
    <location>
        <begin position="49"/>
        <end position="65"/>
    </location>
</feature>
<keyword evidence="2" id="KW-0472">Membrane</keyword>
<feature type="compositionally biased region" description="Basic and acidic residues" evidence="1">
    <location>
        <begin position="34"/>
        <end position="46"/>
    </location>
</feature>
<evidence type="ECO:0000313" key="4">
    <source>
        <dbReference type="Proteomes" id="UP000664169"/>
    </source>
</evidence>
<feature type="transmembrane region" description="Helical" evidence="2">
    <location>
        <begin position="321"/>
        <end position="342"/>
    </location>
</feature>
<sequence>MEAFRKRAATLVSAGSSRRDSLAAADRNSSQSPQRERSAITEKDGSELGGTNVNERGEQVQSTTDNSEEWRSGFSHTPIDIPKAWINSADDEQNEDDPNPSSQLEPAEPSAAHVAQHNHMPAVLQPAGFILRHRNEPGRRYDAQRGSEVPTSRHHPREIASRWRQFAQESGYVVGNKEEEHHQLVDEEYLNEHGPDFSQGWTAAEKHDGGISSAYHSRHQRTRWERIQRTIFRSAFIPLIFRLIVFSFCVTALGLGGTIYLGIHSLPPKVDPVCETNYETSNTSSLMAVIIDSAAIIYLFYITWDEYQGLPLGLRSGKAKVFVLLFDLFFIVFSSANVTLAFESIARFDTSCQVYDSSHNVNIKWKQDFLASTLLVALIAWLMTFAVSVLRVVEKVER</sequence>
<proteinExistence type="predicted"/>